<dbReference type="Pfam" id="PF03729">
    <property type="entry name" value="DUF308"/>
    <property type="match status" value="2"/>
</dbReference>
<dbReference type="RefSeq" id="WP_116856661.1">
    <property type="nucleotide sequence ID" value="NZ_QTJV01000013.1"/>
</dbReference>
<keyword evidence="1" id="KW-0812">Transmembrane</keyword>
<protein>
    <recommendedName>
        <fullName evidence="4">HdeD family acid-resistance protein</fullName>
    </recommendedName>
</protein>
<dbReference type="Proteomes" id="UP000261174">
    <property type="component" value="Unassembled WGS sequence"/>
</dbReference>
<comment type="caution">
    <text evidence="2">The sequence shown here is derived from an EMBL/GenBank/DDBJ whole genome shotgun (WGS) entry which is preliminary data.</text>
</comment>
<evidence type="ECO:0008006" key="4">
    <source>
        <dbReference type="Google" id="ProtNLM"/>
    </source>
</evidence>
<dbReference type="AlphaFoldDB" id="A0A3E1NU78"/>
<organism evidence="2 3">
    <name type="scientific">Chitinophaga silvisoli</name>
    <dbReference type="NCBI Taxonomy" id="2291814"/>
    <lineage>
        <taxon>Bacteria</taxon>
        <taxon>Pseudomonadati</taxon>
        <taxon>Bacteroidota</taxon>
        <taxon>Chitinophagia</taxon>
        <taxon>Chitinophagales</taxon>
        <taxon>Chitinophagaceae</taxon>
        <taxon>Chitinophaga</taxon>
    </lineage>
</organism>
<dbReference type="InterPro" id="IPR052712">
    <property type="entry name" value="Acid_resist_chaperone_HdeD"/>
</dbReference>
<keyword evidence="1" id="KW-1133">Transmembrane helix</keyword>
<feature type="transmembrane region" description="Helical" evidence="1">
    <location>
        <begin position="7"/>
        <end position="28"/>
    </location>
</feature>
<evidence type="ECO:0000313" key="3">
    <source>
        <dbReference type="Proteomes" id="UP000261174"/>
    </source>
</evidence>
<evidence type="ECO:0000313" key="2">
    <source>
        <dbReference type="EMBL" id="RFM31505.1"/>
    </source>
</evidence>
<keyword evidence="1" id="KW-0472">Membrane</keyword>
<name>A0A3E1NU78_9BACT</name>
<dbReference type="InterPro" id="IPR005325">
    <property type="entry name" value="DUF308_memb"/>
</dbReference>
<dbReference type="OrthoDB" id="7059775at2"/>
<dbReference type="GO" id="GO:0005886">
    <property type="term" value="C:plasma membrane"/>
    <property type="evidence" value="ECO:0007669"/>
    <property type="project" value="TreeGrafter"/>
</dbReference>
<evidence type="ECO:0000256" key="1">
    <source>
        <dbReference type="SAM" id="Phobius"/>
    </source>
</evidence>
<proteinExistence type="predicted"/>
<accession>A0A3E1NU78</accession>
<feature type="transmembrane region" description="Helical" evidence="1">
    <location>
        <begin position="34"/>
        <end position="55"/>
    </location>
</feature>
<dbReference type="PANTHER" id="PTHR34989:SF1">
    <property type="entry name" value="PROTEIN HDED"/>
    <property type="match status" value="1"/>
</dbReference>
<keyword evidence="3" id="KW-1185">Reference proteome</keyword>
<dbReference type="PANTHER" id="PTHR34989">
    <property type="entry name" value="PROTEIN HDED"/>
    <property type="match status" value="1"/>
</dbReference>
<sequence length="181" mass="20301">MNHIFRHYWGLAFVIGLLFMLAGAGMAILPFGTYYALSLLLSITFIVGGTAEIVMGIRKDKLQKSSGWRIAGGITDLIIGVIIYPEFSFEGLSYLLAISLMFRSVMMMMLSFSLRLYDGIGWFWLMGISILSMLLSLLLLWNPIITGFTIGLFTGMAFFGVGLFIFLFSFRLRKAEIIYAP</sequence>
<reference evidence="2 3" key="1">
    <citation type="submission" date="2018-08" db="EMBL/GenBank/DDBJ databases">
        <title>Chitinophaga sp. K20C18050901, a novel bacterium isolated from forest soil.</title>
        <authorList>
            <person name="Wang C."/>
        </authorList>
    </citation>
    <scope>NUCLEOTIDE SEQUENCE [LARGE SCALE GENOMIC DNA]</scope>
    <source>
        <strain evidence="2 3">K20C18050901</strain>
    </source>
</reference>
<gene>
    <name evidence="2" type="ORF">DXN04_27675</name>
</gene>
<feature type="transmembrane region" description="Helical" evidence="1">
    <location>
        <begin position="122"/>
        <end position="141"/>
    </location>
</feature>
<dbReference type="EMBL" id="QTJV01000013">
    <property type="protein sequence ID" value="RFM31505.1"/>
    <property type="molecule type" value="Genomic_DNA"/>
</dbReference>
<feature type="transmembrane region" description="Helical" evidence="1">
    <location>
        <begin position="147"/>
        <end position="168"/>
    </location>
</feature>